<dbReference type="OrthoDB" id="1790451at2"/>
<evidence type="ECO:0000256" key="2">
    <source>
        <dbReference type="PROSITE-ProRule" id="PRU00703"/>
    </source>
</evidence>
<feature type="domain" description="CBS" evidence="3">
    <location>
        <begin position="194"/>
        <end position="252"/>
    </location>
</feature>
<dbReference type="STRING" id="555079.Toce_0867"/>
<dbReference type="InterPro" id="IPR028979">
    <property type="entry name" value="Ser_kin/Pase_Hpr-like_N_sf"/>
</dbReference>
<dbReference type="Proteomes" id="UP000000272">
    <property type="component" value="Chromosome"/>
</dbReference>
<dbReference type="InterPro" id="IPR046342">
    <property type="entry name" value="CBS_dom_sf"/>
</dbReference>
<dbReference type="CDD" id="cd03440">
    <property type="entry name" value="hot_dog"/>
    <property type="match status" value="1"/>
</dbReference>
<name>D9S2K2_THEOJ</name>
<sequence>MTKHEKILKYIKDLKVGARISVRQLAQDLKVSEGTAYRAIKDAQLRGLVSTIPRIGTIRIEQAEGEDIEKLTYAEVVNIVEGSVLGGIAGLHKPLKKFLIGAMELRDMQQYVEQGDLLIVGNRKQAQILALNMGAAVLITGGFHADDDVVRLADEKEMPLITSPYDTFTVATIINRAIFNRLLRKDVIRVKDIMVRDSYYLDVKSTVGDWRKLLRATRHSRFPVVNSDGEVIGIVTTNDVADLKDELPIVEIMTKNPIVVSPDTPVAHAAHLMVWEGIELIPVVEGRKLVGVISRQDAIRAFRSLSFQPQVAETVDSLIMSHFSVSKTESGVKLHGKTGPIMLSPYGITSYSSLLTAMANAAFEAFRSKKRLEIIPDSFTVYFSRPVQLEEEIEINVDIIEMGRKSGKVEINLFHKGNLVAKAIMSVKVLSR</sequence>
<dbReference type="PROSITE" id="PS51371">
    <property type="entry name" value="CBS"/>
    <property type="match status" value="2"/>
</dbReference>
<dbReference type="SUPFAM" id="SSF75138">
    <property type="entry name" value="HprK N-terminal domain-like"/>
    <property type="match status" value="1"/>
</dbReference>
<dbReference type="Gene3D" id="3.10.129.10">
    <property type="entry name" value="Hotdog Thioesterase"/>
    <property type="match status" value="1"/>
</dbReference>
<dbReference type="InterPro" id="IPR036388">
    <property type="entry name" value="WH-like_DNA-bd_sf"/>
</dbReference>
<evidence type="ECO:0000313" key="4">
    <source>
        <dbReference type="EMBL" id="ADL07629.1"/>
    </source>
</evidence>
<dbReference type="SUPFAM" id="SSF54637">
    <property type="entry name" value="Thioesterase/thiol ester dehydrase-isomerase"/>
    <property type="match status" value="1"/>
</dbReference>
<dbReference type="InterPro" id="IPR029069">
    <property type="entry name" value="HotDog_dom_sf"/>
</dbReference>
<dbReference type="SUPFAM" id="SSF54631">
    <property type="entry name" value="CBS-domain pair"/>
    <property type="match status" value="1"/>
</dbReference>
<protein>
    <submittedName>
        <fullName evidence="4">Signal transduction protein with CBS and DRTGG domains</fullName>
    </submittedName>
</protein>
<feature type="domain" description="CBS" evidence="3">
    <location>
        <begin position="253"/>
        <end position="313"/>
    </location>
</feature>
<dbReference type="PANTHER" id="PTHR43080:SF2">
    <property type="entry name" value="CBS DOMAIN-CONTAINING PROTEIN"/>
    <property type="match status" value="1"/>
</dbReference>
<dbReference type="HOGENOM" id="CLU_054913_0_0_9"/>
<gene>
    <name evidence="4" type="ordered locus">Toce_0867</name>
</gene>
<dbReference type="AlphaFoldDB" id="D9S2K2"/>
<keyword evidence="1 2" id="KW-0129">CBS domain</keyword>
<dbReference type="EMBL" id="CP002131">
    <property type="protein sequence ID" value="ADL07629.1"/>
    <property type="molecule type" value="Genomic_DNA"/>
</dbReference>
<dbReference type="eggNOG" id="COG4109">
    <property type="taxonomic scope" value="Bacteria"/>
</dbReference>
<dbReference type="CDD" id="cd04596">
    <property type="entry name" value="CBS_pair_DRTGG_assoc"/>
    <property type="match status" value="1"/>
</dbReference>
<dbReference type="Gene3D" id="3.10.580.10">
    <property type="entry name" value="CBS-domain"/>
    <property type="match status" value="1"/>
</dbReference>
<dbReference type="Pfam" id="PF00571">
    <property type="entry name" value="CBS"/>
    <property type="match status" value="2"/>
</dbReference>
<organism evidence="4 5">
    <name type="scientific">Thermosediminibacter oceani (strain ATCC BAA-1034 / DSM 16646 / JW/IW-1228P)</name>
    <dbReference type="NCBI Taxonomy" id="555079"/>
    <lineage>
        <taxon>Bacteria</taxon>
        <taxon>Bacillati</taxon>
        <taxon>Bacillota</taxon>
        <taxon>Clostridia</taxon>
        <taxon>Thermosediminibacterales</taxon>
        <taxon>Thermosediminibacteraceae</taxon>
        <taxon>Thermosediminibacter</taxon>
    </lineage>
</organism>
<dbReference type="PANTHER" id="PTHR43080">
    <property type="entry name" value="CBS DOMAIN-CONTAINING PROTEIN CBSX3, MITOCHONDRIAL"/>
    <property type="match status" value="1"/>
</dbReference>
<keyword evidence="5" id="KW-1185">Reference proteome</keyword>
<accession>D9S2K2</accession>
<dbReference type="SUPFAM" id="SSF46785">
    <property type="entry name" value="Winged helix' DNA-binding domain"/>
    <property type="match status" value="1"/>
</dbReference>
<dbReference type="InterPro" id="IPR000644">
    <property type="entry name" value="CBS_dom"/>
</dbReference>
<dbReference type="Gene3D" id="3.40.1390.20">
    <property type="entry name" value="HprK N-terminal domain-like"/>
    <property type="match status" value="1"/>
</dbReference>
<dbReference type="Pfam" id="PF07085">
    <property type="entry name" value="DRTGG"/>
    <property type="match status" value="1"/>
</dbReference>
<evidence type="ECO:0000313" key="5">
    <source>
        <dbReference type="Proteomes" id="UP000000272"/>
    </source>
</evidence>
<evidence type="ECO:0000259" key="3">
    <source>
        <dbReference type="PROSITE" id="PS51371"/>
    </source>
</evidence>
<dbReference type="Gene3D" id="1.10.10.10">
    <property type="entry name" value="Winged helix-like DNA-binding domain superfamily/Winged helix DNA-binding domain"/>
    <property type="match status" value="1"/>
</dbReference>
<dbReference type="InterPro" id="IPR036390">
    <property type="entry name" value="WH_DNA-bd_sf"/>
</dbReference>
<dbReference type="InterPro" id="IPR051257">
    <property type="entry name" value="Diverse_CBS-Domain"/>
</dbReference>
<evidence type="ECO:0000256" key="1">
    <source>
        <dbReference type="ARBA" id="ARBA00023122"/>
    </source>
</evidence>
<proteinExistence type="predicted"/>
<dbReference type="KEGG" id="toc:Toce_0867"/>
<reference evidence="4 5" key="1">
    <citation type="journal article" date="2010" name="Stand. Genomic Sci.">
        <title>Complete genome sequence of Thermosediminibacter oceani type strain (JW/IW-1228P).</title>
        <authorList>
            <person name="Pitluck S."/>
            <person name="Yasawong M."/>
            <person name="Munk C."/>
            <person name="Nolan M."/>
            <person name="Lapidus A."/>
            <person name="Lucas S."/>
            <person name="Glavina Del Rio T."/>
            <person name="Tice H."/>
            <person name="Cheng J.F."/>
            <person name="Bruce D."/>
            <person name="Detter C."/>
            <person name="Tapia R."/>
            <person name="Han C."/>
            <person name="Goodwin L."/>
            <person name="Liolios K."/>
            <person name="Ivanova N."/>
            <person name="Mavromatis K."/>
            <person name="Mikhailova N."/>
            <person name="Pati A."/>
            <person name="Chen A."/>
            <person name="Palaniappan K."/>
            <person name="Land M."/>
            <person name="Hauser L."/>
            <person name="Chang Y.J."/>
            <person name="Jeffries C.D."/>
            <person name="Rohde M."/>
            <person name="Spring S."/>
            <person name="Sikorski J."/>
            <person name="Goker M."/>
            <person name="Woyke T."/>
            <person name="Bristow J."/>
            <person name="Eisen J.A."/>
            <person name="Markowitz V."/>
            <person name="Hugenholtz P."/>
            <person name="Kyrpides N.C."/>
            <person name="Klenk H.P."/>
        </authorList>
    </citation>
    <scope>NUCLEOTIDE SEQUENCE [LARGE SCALE GENOMIC DNA]</scope>
    <source>
        <strain evidence="5">ATCC BAA-1034 / DSM 16646 / JW/IW-1228P</strain>
    </source>
</reference>
<dbReference type="InterPro" id="IPR010766">
    <property type="entry name" value="DRTGG"/>
</dbReference>
<dbReference type="SMART" id="SM00116">
    <property type="entry name" value="CBS"/>
    <property type="match status" value="2"/>
</dbReference>